<evidence type="ECO:0000313" key="3">
    <source>
        <dbReference type="Proteomes" id="UP000660611"/>
    </source>
</evidence>
<organism evidence="2 3">
    <name type="scientific">Dactylosporangium siamense</name>
    <dbReference type="NCBI Taxonomy" id="685454"/>
    <lineage>
        <taxon>Bacteria</taxon>
        <taxon>Bacillati</taxon>
        <taxon>Actinomycetota</taxon>
        <taxon>Actinomycetes</taxon>
        <taxon>Micromonosporales</taxon>
        <taxon>Micromonosporaceae</taxon>
        <taxon>Dactylosporangium</taxon>
    </lineage>
</organism>
<name>A0A919PJK3_9ACTN</name>
<comment type="caution">
    <text evidence="2">The sequence shown here is derived from an EMBL/GenBank/DDBJ whole genome shotgun (WGS) entry which is preliminary data.</text>
</comment>
<dbReference type="InterPro" id="IPR014756">
    <property type="entry name" value="Ig_E-set"/>
</dbReference>
<dbReference type="InterPro" id="IPR002909">
    <property type="entry name" value="IPT_dom"/>
</dbReference>
<keyword evidence="3" id="KW-1185">Reference proteome</keyword>
<reference evidence="2" key="1">
    <citation type="submission" date="2021-01" db="EMBL/GenBank/DDBJ databases">
        <title>Whole genome shotgun sequence of Dactylosporangium siamense NBRC 106093.</title>
        <authorList>
            <person name="Komaki H."/>
            <person name="Tamura T."/>
        </authorList>
    </citation>
    <scope>NUCLEOTIDE SEQUENCE</scope>
    <source>
        <strain evidence="2">NBRC 106093</strain>
    </source>
</reference>
<sequence>MHFRSLTRSKLARAGVVLGVVATAVIVTGNPASAAVPLTIVPATGPAASANGPTVTINTTTAVFSGTPTVSFQLAGTAVPATPQVAAAPPTSLNGCWPSYAANITPTTAAAAGVVNSTSVAMFSSTKLYVKVPSLPIVGTAPTKYNVCVYAGADPWVSAVAPGSALLANLSSGYSVSAAAQVTSVSPASGPARGGTPIVVTGTGLTGATVTLGGVSMTPTIASDGLSFTAVTPPHAADGQPVTLSVTTAGGTVNKTGAFTYSNGINVSPSTMPKVQAGTGRVIEITGVGFSSLNPQNTAGGTTPDTLGAHVFLSRGAYNSATVAGHKTNAQMTECSDVLVMNDGLLICKVNMVPFTRTATDVTVASTTITSPTANFTQADVGLAITSSVTATAGPGVIAASTTIASVQSPTSATLSAAGTNGLVDLVTIASTRTIASGTTATTGGVTTLAAAVGTGLFTNADIGRMVNNTGVYITSITDTDTAVLSGPLATDLSSASTVLKNVLPDGAYVVTVVNDGRLNAVASNPNYNQSVISSGSTFTVGDYVITS</sequence>
<evidence type="ECO:0000259" key="1">
    <source>
        <dbReference type="Pfam" id="PF01833"/>
    </source>
</evidence>
<dbReference type="CDD" id="cd00102">
    <property type="entry name" value="IPT"/>
    <property type="match status" value="1"/>
</dbReference>
<gene>
    <name evidence="2" type="ORF">Dsi01nite_013990</name>
</gene>
<protein>
    <recommendedName>
        <fullName evidence="1">IPT/TIG domain-containing protein</fullName>
    </recommendedName>
</protein>
<dbReference type="RefSeq" id="WP_203845232.1">
    <property type="nucleotide sequence ID" value="NZ_BAAAVW010000004.1"/>
</dbReference>
<proteinExistence type="predicted"/>
<accession>A0A919PJK3</accession>
<dbReference type="EMBL" id="BONQ01000024">
    <property type="protein sequence ID" value="GIG43358.1"/>
    <property type="molecule type" value="Genomic_DNA"/>
</dbReference>
<dbReference type="SUPFAM" id="SSF81296">
    <property type="entry name" value="E set domains"/>
    <property type="match status" value="1"/>
</dbReference>
<dbReference type="Pfam" id="PF01833">
    <property type="entry name" value="TIG"/>
    <property type="match status" value="1"/>
</dbReference>
<evidence type="ECO:0000313" key="2">
    <source>
        <dbReference type="EMBL" id="GIG43358.1"/>
    </source>
</evidence>
<dbReference type="InterPro" id="IPR013783">
    <property type="entry name" value="Ig-like_fold"/>
</dbReference>
<feature type="domain" description="IPT/TIG" evidence="1">
    <location>
        <begin position="181"/>
        <end position="261"/>
    </location>
</feature>
<dbReference type="GO" id="GO:0005975">
    <property type="term" value="P:carbohydrate metabolic process"/>
    <property type="evidence" value="ECO:0007669"/>
    <property type="project" value="UniProtKB-ARBA"/>
</dbReference>
<dbReference type="Proteomes" id="UP000660611">
    <property type="component" value="Unassembled WGS sequence"/>
</dbReference>
<dbReference type="AlphaFoldDB" id="A0A919PJK3"/>
<dbReference type="Gene3D" id="2.60.40.10">
    <property type="entry name" value="Immunoglobulins"/>
    <property type="match status" value="1"/>
</dbReference>